<evidence type="ECO:0000313" key="3">
    <source>
        <dbReference type="EMBL" id="MBC5714007.1"/>
    </source>
</evidence>
<dbReference type="InterPro" id="IPR002052">
    <property type="entry name" value="DNA_methylase_N6_adenine_CS"/>
</dbReference>
<dbReference type="SUPFAM" id="SSF53335">
    <property type="entry name" value="S-adenosyl-L-methionine-dependent methyltransferases"/>
    <property type="match status" value="1"/>
</dbReference>
<dbReference type="GO" id="GO:0008170">
    <property type="term" value="F:N-methyltransferase activity"/>
    <property type="evidence" value="ECO:0007669"/>
    <property type="project" value="InterPro"/>
</dbReference>
<sequence length="708" mass="82278">MDFSQARINYNNEFRGKEVLPKSLCTVDGTFVENISIKDVNGNPNEEYYKWEFIYSLISSGKIPSRDYIGAEIYFPKGNIHSAPIKIDSVIFSDIAWIDYYRNYRANPKDVVSLKKVRELAIGVIEYKRNDKSIEQVFSSQIRASIKEPENPFVLGIYYDTGRLFLFKKIKDEITRFDNSLSFPNSQKILEQYQLEITDPYYSIPSLDNIVKILRNPSKNDRSSMHIEDLDIVYTIQDDNMKNALNSIMRVLDSVSLSNEEGYMILIQLIAMKIYDEKQRQDHGGTLKFYINDDEYYTGTLNKREVQNFVERMKNLYKEAKIYYSNILGDNNIKWEREKHVKVANEIVKQFQDYSFVRSSNNDLYQLIFYNFATKFQKDEKGQFLTPLPIIDFIVKIVNPKAGETICDPCCGIADFLSKSYINADMKLDDCQLYGFDNDYNMTVLAQLNMLLNGDGNAVIKYMPEYGSITQKLTTDKKVALLDNAIHSSGEWNKWYDETELMEYDVILTNPPFGKNRSLDLSNSHDVEVAKLYELYDRYTETNPKAGLDKGVVFLENAIRQIKEGGRFAIVLSNAIMSNNTWAFARDWVMEKIRVVALFDLPENVFAETGVNTTILVGYKPSKERLQKLVSDDYSVFTRDIHKVGYKKKPSQRTVKFDNDYKLNPDTFETITNDQGESILDEDFSQIIKEFKEWCINQEIELKKLFLE</sequence>
<keyword evidence="3" id="KW-0808">Transferase</keyword>
<dbReference type="InterPro" id="IPR052916">
    <property type="entry name" value="Type-I_RE_MTase_Subunit"/>
</dbReference>
<evidence type="ECO:0000256" key="1">
    <source>
        <dbReference type="ARBA" id="ARBA00022747"/>
    </source>
</evidence>
<evidence type="ECO:0000259" key="2">
    <source>
        <dbReference type="Pfam" id="PF02384"/>
    </source>
</evidence>
<proteinExistence type="predicted"/>
<dbReference type="InterPro" id="IPR029063">
    <property type="entry name" value="SAM-dependent_MTases_sf"/>
</dbReference>
<dbReference type="GO" id="GO:0009307">
    <property type="term" value="P:DNA restriction-modification system"/>
    <property type="evidence" value="ECO:0007669"/>
    <property type="project" value="UniProtKB-KW"/>
</dbReference>
<dbReference type="PROSITE" id="PS00092">
    <property type="entry name" value="N6_MTASE"/>
    <property type="match status" value="1"/>
</dbReference>
<dbReference type="GO" id="GO:0003677">
    <property type="term" value="F:DNA binding"/>
    <property type="evidence" value="ECO:0007669"/>
    <property type="project" value="InterPro"/>
</dbReference>
<name>A0A923RSU3_9FIRM</name>
<comment type="caution">
    <text evidence="3">The sequence shown here is derived from an EMBL/GenBank/DDBJ whole genome shotgun (WGS) entry which is preliminary data.</text>
</comment>
<gene>
    <name evidence="3" type="ORF">H8S17_07265</name>
</gene>
<protein>
    <submittedName>
        <fullName evidence="3">N-6 DNA methylase</fullName>
    </submittedName>
</protein>
<dbReference type="Proteomes" id="UP000606720">
    <property type="component" value="Unassembled WGS sequence"/>
</dbReference>
<feature type="domain" description="DNA methylase adenine-specific" evidence="2">
    <location>
        <begin position="363"/>
        <end position="662"/>
    </location>
</feature>
<dbReference type="PRINTS" id="PR00507">
    <property type="entry name" value="N12N6MTFRASE"/>
</dbReference>
<keyword evidence="3" id="KW-0489">Methyltransferase</keyword>
<evidence type="ECO:0000313" key="4">
    <source>
        <dbReference type="Proteomes" id="UP000606720"/>
    </source>
</evidence>
<accession>A0A923RSU3</accession>
<reference evidence="3" key="1">
    <citation type="submission" date="2020-08" db="EMBL/GenBank/DDBJ databases">
        <title>Genome public.</title>
        <authorList>
            <person name="Liu C."/>
            <person name="Sun Q."/>
        </authorList>
    </citation>
    <scope>NUCLEOTIDE SEQUENCE</scope>
    <source>
        <strain evidence="3">BX1005</strain>
    </source>
</reference>
<keyword evidence="1" id="KW-0680">Restriction system</keyword>
<dbReference type="GO" id="GO:0032259">
    <property type="term" value="P:methylation"/>
    <property type="evidence" value="ECO:0007669"/>
    <property type="project" value="UniProtKB-KW"/>
</dbReference>
<organism evidence="3 4">
    <name type="scientific">Roseburia zhanii</name>
    <dbReference type="NCBI Taxonomy" id="2763064"/>
    <lineage>
        <taxon>Bacteria</taxon>
        <taxon>Bacillati</taxon>
        <taxon>Bacillota</taxon>
        <taxon>Clostridia</taxon>
        <taxon>Lachnospirales</taxon>
        <taxon>Lachnospiraceae</taxon>
        <taxon>Roseburia</taxon>
    </lineage>
</organism>
<dbReference type="EMBL" id="JACOPH010000004">
    <property type="protein sequence ID" value="MBC5714007.1"/>
    <property type="molecule type" value="Genomic_DNA"/>
</dbReference>
<dbReference type="Pfam" id="PF02384">
    <property type="entry name" value="N6_Mtase"/>
    <property type="match status" value="1"/>
</dbReference>
<dbReference type="Gene3D" id="3.40.50.150">
    <property type="entry name" value="Vaccinia Virus protein VP39"/>
    <property type="match status" value="1"/>
</dbReference>
<dbReference type="PANTHER" id="PTHR42998">
    <property type="entry name" value="TYPE I RESTRICTION ENZYME HINDVIIP M PROTEIN-RELATED"/>
    <property type="match status" value="1"/>
</dbReference>
<dbReference type="RefSeq" id="WP_186866775.1">
    <property type="nucleotide sequence ID" value="NZ_JACOPH010000004.1"/>
</dbReference>
<dbReference type="AlphaFoldDB" id="A0A923RSU3"/>
<dbReference type="PANTHER" id="PTHR42998:SF1">
    <property type="entry name" value="TYPE I RESTRICTION ENZYME HINDI METHYLASE SUBUNIT"/>
    <property type="match status" value="1"/>
</dbReference>
<keyword evidence="4" id="KW-1185">Reference proteome</keyword>
<dbReference type="InterPro" id="IPR003356">
    <property type="entry name" value="DNA_methylase_A-5"/>
</dbReference>